<gene>
    <name evidence="5" type="ORF">DI563_10655</name>
</gene>
<reference evidence="5 6" key="1">
    <citation type="submission" date="2017-08" db="EMBL/GenBank/DDBJ databases">
        <title>Infants hospitalized years apart are colonized by the same room-sourced microbial strains.</title>
        <authorList>
            <person name="Brooks B."/>
            <person name="Olm M.R."/>
            <person name="Firek B.A."/>
            <person name="Baker R."/>
            <person name="Thomas B.C."/>
            <person name="Morowitz M.J."/>
            <person name="Banfield J.F."/>
        </authorList>
    </citation>
    <scope>NUCLEOTIDE SEQUENCE [LARGE SCALE GENOMIC DNA]</scope>
    <source>
        <strain evidence="5">S2_005_003_R2_41</strain>
    </source>
</reference>
<dbReference type="Gene3D" id="1.10.260.40">
    <property type="entry name" value="lambda repressor-like DNA-binding domains"/>
    <property type="match status" value="1"/>
</dbReference>
<dbReference type="Gene3D" id="3.40.50.2300">
    <property type="match status" value="2"/>
</dbReference>
<dbReference type="InterPro" id="IPR010982">
    <property type="entry name" value="Lambda_DNA-bd_dom_sf"/>
</dbReference>
<dbReference type="InterPro" id="IPR046335">
    <property type="entry name" value="LacI/GalR-like_sensor"/>
</dbReference>
<evidence type="ECO:0000256" key="2">
    <source>
        <dbReference type="ARBA" id="ARBA00023125"/>
    </source>
</evidence>
<dbReference type="GO" id="GO:0000976">
    <property type="term" value="F:transcription cis-regulatory region binding"/>
    <property type="evidence" value="ECO:0007669"/>
    <property type="project" value="TreeGrafter"/>
</dbReference>
<dbReference type="InterPro" id="IPR028082">
    <property type="entry name" value="Peripla_BP_I"/>
</dbReference>
<dbReference type="Pfam" id="PF13377">
    <property type="entry name" value="Peripla_BP_3"/>
    <property type="match status" value="1"/>
</dbReference>
<dbReference type="Proteomes" id="UP000249135">
    <property type="component" value="Unassembled WGS sequence"/>
</dbReference>
<dbReference type="InterPro" id="IPR000843">
    <property type="entry name" value="HTH_LacI"/>
</dbReference>
<keyword evidence="3" id="KW-0804">Transcription</keyword>
<dbReference type="PANTHER" id="PTHR30146">
    <property type="entry name" value="LACI-RELATED TRANSCRIPTIONAL REPRESSOR"/>
    <property type="match status" value="1"/>
</dbReference>
<dbReference type="PROSITE" id="PS50932">
    <property type="entry name" value="HTH_LACI_2"/>
    <property type="match status" value="1"/>
</dbReference>
<protein>
    <recommendedName>
        <fullName evidence="4">HTH lacI-type domain-containing protein</fullName>
    </recommendedName>
</protein>
<accession>A0A2W5QEW9</accession>
<dbReference type="AlphaFoldDB" id="A0A2W5QEW9"/>
<dbReference type="Pfam" id="PF00356">
    <property type="entry name" value="LacI"/>
    <property type="match status" value="1"/>
</dbReference>
<proteinExistence type="predicted"/>
<organism evidence="5 6">
    <name type="scientific">Variovorax paradoxus</name>
    <dbReference type="NCBI Taxonomy" id="34073"/>
    <lineage>
        <taxon>Bacteria</taxon>
        <taxon>Pseudomonadati</taxon>
        <taxon>Pseudomonadota</taxon>
        <taxon>Betaproteobacteria</taxon>
        <taxon>Burkholderiales</taxon>
        <taxon>Comamonadaceae</taxon>
        <taxon>Variovorax</taxon>
    </lineage>
</organism>
<dbReference type="SUPFAM" id="SSF47413">
    <property type="entry name" value="lambda repressor-like DNA-binding domains"/>
    <property type="match status" value="1"/>
</dbReference>
<comment type="caution">
    <text evidence="5">The sequence shown here is derived from an EMBL/GenBank/DDBJ whole genome shotgun (WGS) entry which is preliminary data.</text>
</comment>
<feature type="domain" description="HTH lacI-type" evidence="4">
    <location>
        <begin position="5"/>
        <end position="59"/>
    </location>
</feature>
<keyword evidence="2" id="KW-0238">DNA-binding</keyword>
<evidence type="ECO:0000313" key="5">
    <source>
        <dbReference type="EMBL" id="PZQ75039.1"/>
    </source>
</evidence>
<dbReference type="CDD" id="cd01392">
    <property type="entry name" value="HTH_LacI"/>
    <property type="match status" value="1"/>
</dbReference>
<dbReference type="SMART" id="SM00354">
    <property type="entry name" value="HTH_LACI"/>
    <property type="match status" value="1"/>
</dbReference>
<evidence type="ECO:0000259" key="4">
    <source>
        <dbReference type="PROSITE" id="PS50932"/>
    </source>
</evidence>
<keyword evidence="1" id="KW-0805">Transcription regulation</keyword>
<evidence type="ECO:0000313" key="6">
    <source>
        <dbReference type="Proteomes" id="UP000249135"/>
    </source>
</evidence>
<dbReference type="PANTHER" id="PTHR30146:SF109">
    <property type="entry name" value="HTH-TYPE TRANSCRIPTIONAL REGULATOR GALS"/>
    <property type="match status" value="1"/>
</dbReference>
<dbReference type="SUPFAM" id="SSF53822">
    <property type="entry name" value="Periplasmic binding protein-like I"/>
    <property type="match status" value="1"/>
</dbReference>
<dbReference type="EMBL" id="QFPP01000103">
    <property type="protein sequence ID" value="PZQ75039.1"/>
    <property type="molecule type" value="Genomic_DNA"/>
</dbReference>
<evidence type="ECO:0000256" key="1">
    <source>
        <dbReference type="ARBA" id="ARBA00023015"/>
    </source>
</evidence>
<dbReference type="GO" id="GO:0003700">
    <property type="term" value="F:DNA-binding transcription factor activity"/>
    <property type="evidence" value="ECO:0007669"/>
    <property type="project" value="TreeGrafter"/>
</dbReference>
<sequence length="337" mass="36514">MVKSVSVLDVAREAGVAAGSVSRALNGSKHVSPALRARVTEAARRLGYQPNAQARGLRLGRSNIIGMLVNDMRHPMYASIIAGVEHELSLQGRMLLLADAHGEAAREQAIFDTFQRCALDGAIIGASYHPDVMQAAHYAGNRLPLVLIDRDVEGMDRVCLERRNALRVATRHLLNLGHRRIALITPALDRVPGGERIAGYDDAYRQAGLPAERRYIPRMNSPLQDGGEAMGTLLDLAEPPTALVCLGTRLLSGALRTVRKRGMQVPRDLSVVSIGSTDMMEFANPPLTCLRVDLMSTGRAAARLMLRRLQDPVGFVAERIELESELVVGESCGPPPA</sequence>
<name>A0A2W5QEW9_VARPD</name>
<evidence type="ECO:0000256" key="3">
    <source>
        <dbReference type="ARBA" id="ARBA00023163"/>
    </source>
</evidence>